<dbReference type="SUPFAM" id="SSF48452">
    <property type="entry name" value="TPR-like"/>
    <property type="match status" value="1"/>
</dbReference>
<name>A0A3A2ZWH7_9EURO</name>
<evidence type="ECO:0000313" key="3">
    <source>
        <dbReference type="EMBL" id="RJE27509.1"/>
    </source>
</evidence>
<dbReference type="InterPro" id="IPR053209">
    <property type="entry name" value="Gramillin-biosynth_MTr"/>
</dbReference>
<dbReference type="InterPro" id="IPR011990">
    <property type="entry name" value="TPR-like_helical_dom_sf"/>
</dbReference>
<dbReference type="SMART" id="SM00317">
    <property type="entry name" value="SET"/>
    <property type="match status" value="1"/>
</dbReference>
<proteinExistence type="predicted"/>
<dbReference type="SUPFAM" id="SSF82199">
    <property type="entry name" value="SET domain"/>
    <property type="match status" value="1"/>
</dbReference>
<dbReference type="PROSITE" id="PS50005">
    <property type="entry name" value="TPR"/>
    <property type="match status" value="1"/>
</dbReference>
<evidence type="ECO:0000256" key="1">
    <source>
        <dbReference type="PROSITE-ProRule" id="PRU00339"/>
    </source>
</evidence>
<dbReference type="InterPro" id="IPR001214">
    <property type="entry name" value="SET_dom"/>
</dbReference>
<dbReference type="InterPro" id="IPR046341">
    <property type="entry name" value="SET_dom_sf"/>
</dbReference>
<dbReference type="PANTHER" id="PTHR47643">
    <property type="entry name" value="TPR DOMAIN PROTEIN (AFU_ORTHOLOGUE AFUA_5G12710)"/>
    <property type="match status" value="1"/>
</dbReference>
<sequence length="740" mass="84480">MDVRDVSKDPQYLEHLQKYQQMLADAQAHEGEHPENMKSPQGLILDFTIKQMLYDRIPANAYHFRTSFMPPLYAPCITPFEDLKKATIKDFTFETHHRGFYILLKAVTSPLKQTSIMVIAEDEDGKVLLLQLYNQEDQIMSDGRLAEGTVILVKEPYLKFMADGQCGIRVDHLSDIKFLPEHDGLVPLAWRPQIMEEDITANDWKIKGNDLFNKGSYYLAIECYSKALYSSPTHEEALTIKLNRVLAYLHTSQFEAALRDAETMTDSEQSEKALFRKAQALYHLRRFRESCEVFAVLAREYPENDAARAEFNRAIARLAEQERGNYQFDRLQLEVERRRPPLLDHATYVGPVCVKLTESRGRGLFTTEGVRAGDLLLCEKAFAYAFHDGELPSLGLFLTVNANEKTMTLGTQLDLVSMIVQKLHKNPSQMETFNSLYSGSYKSVEVGEVDGLPIVDTFLAERIMSLNCFGFPRSSRETHIRSTSEREEQRITFHDEFLSCGFWLLASYINHSCYSNAHRSFIGDMMIIRASQDIEPNTEITISYKSPLAKDSMEGRIDLQHWGFECDCIICQVSKKTEDTKLAQRKKFRDDILEAFRSDNKPGIKEIKNMIMALEETYTHPAAEVPRLSIWEGYLKLAGLYAACGHPQKVIEFALKVLESLGYIIEGGDIPHTPGTRLIVKKWGFIADPLIECWMMLFSGYRLLAPDLADAALGYAKLCFKICVGEDETFDTYMTSFQGF</sequence>
<dbReference type="Pfam" id="PF00856">
    <property type="entry name" value="SET"/>
    <property type="match status" value="1"/>
</dbReference>
<dbReference type="Gene3D" id="2.170.270.10">
    <property type="entry name" value="SET domain"/>
    <property type="match status" value="1"/>
</dbReference>
<dbReference type="Gene3D" id="1.25.40.10">
    <property type="entry name" value="Tetratricopeptide repeat domain"/>
    <property type="match status" value="1"/>
</dbReference>
<dbReference type="STRING" id="2070753.A0A3A2ZWH7"/>
<dbReference type="Proteomes" id="UP000266188">
    <property type="component" value="Unassembled WGS sequence"/>
</dbReference>
<evidence type="ECO:0000259" key="2">
    <source>
        <dbReference type="PROSITE" id="PS50280"/>
    </source>
</evidence>
<keyword evidence="1" id="KW-0802">TPR repeat</keyword>
<accession>A0A3A2ZWH7</accession>
<keyword evidence="4" id="KW-1185">Reference proteome</keyword>
<organism evidence="3 4">
    <name type="scientific">Aspergillus sclerotialis</name>
    <dbReference type="NCBI Taxonomy" id="2070753"/>
    <lineage>
        <taxon>Eukaryota</taxon>
        <taxon>Fungi</taxon>
        <taxon>Dikarya</taxon>
        <taxon>Ascomycota</taxon>
        <taxon>Pezizomycotina</taxon>
        <taxon>Eurotiomycetes</taxon>
        <taxon>Eurotiomycetidae</taxon>
        <taxon>Eurotiales</taxon>
        <taxon>Aspergillaceae</taxon>
        <taxon>Aspergillus</taxon>
        <taxon>Aspergillus subgen. Polypaecilum</taxon>
    </lineage>
</organism>
<dbReference type="PANTHER" id="PTHR47643:SF2">
    <property type="entry name" value="TPR DOMAIN PROTEIN (AFU_ORTHOLOGUE AFUA_5G12710)"/>
    <property type="match status" value="1"/>
</dbReference>
<dbReference type="PROSITE" id="PS50280">
    <property type="entry name" value="SET"/>
    <property type="match status" value="1"/>
</dbReference>
<protein>
    <recommendedName>
        <fullName evidence="2">SET domain-containing protein</fullName>
    </recommendedName>
</protein>
<feature type="repeat" description="TPR" evidence="1">
    <location>
        <begin position="201"/>
        <end position="234"/>
    </location>
</feature>
<reference evidence="4" key="1">
    <citation type="submission" date="2017-02" db="EMBL/GenBank/DDBJ databases">
        <authorList>
            <person name="Tafer H."/>
            <person name="Lopandic K."/>
        </authorList>
    </citation>
    <scope>NUCLEOTIDE SEQUENCE [LARGE SCALE GENOMIC DNA]</scope>
    <source>
        <strain evidence="4">CBS 366.77</strain>
    </source>
</reference>
<dbReference type="OrthoDB" id="438641at2759"/>
<dbReference type="AlphaFoldDB" id="A0A3A2ZWH7"/>
<dbReference type="EMBL" id="MVGC01000002">
    <property type="protein sequence ID" value="RJE27509.1"/>
    <property type="molecule type" value="Genomic_DNA"/>
</dbReference>
<evidence type="ECO:0000313" key="4">
    <source>
        <dbReference type="Proteomes" id="UP000266188"/>
    </source>
</evidence>
<feature type="domain" description="SET" evidence="2">
    <location>
        <begin position="350"/>
        <end position="545"/>
    </location>
</feature>
<gene>
    <name evidence="3" type="ORF">PHISCL_00095</name>
</gene>
<dbReference type="InterPro" id="IPR019734">
    <property type="entry name" value="TPR_rpt"/>
</dbReference>
<comment type="caution">
    <text evidence="3">The sequence shown here is derived from an EMBL/GenBank/DDBJ whole genome shotgun (WGS) entry which is preliminary data.</text>
</comment>